<keyword evidence="6" id="KW-0931">ER-Golgi transport</keyword>
<accession>F0VM82</accession>
<evidence type="ECO:0000256" key="3">
    <source>
        <dbReference type="ARBA" id="ARBA00022448"/>
    </source>
</evidence>
<evidence type="ECO:0000256" key="9">
    <source>
        <dbReference type="ARBA" id="ARBA00023136"/>
    </source>
</evidence>
<protein>
    <submittedName>
        <fullName evidence="13">ER lumen protein retaining receptor</fullName>
    </submittedName>
</protein>
<dbReference type="GO" id="GO:0006621">
    <property type="term" value="P:protein retention in ER lumen"/>
    <property type="evidence" value="ECO:0007669"/>
    <property type="project" value="InterPro"/>
</dbReference>
<dbReference type="GeneID" id="13442291"/>
<dbReference type="RefSeq" id="XP_003884391.1">
    <property type="nucleotide sequence ID" value="XM_003884342.1"/>
</dbReference>
<dbReference type="Proteomes" id="UP000007494">
    <property type="component" value="Chromosome X"/>
</dbReference>
<keyword evidence="4 11" id="KW-0812">Transmembrane</keyword>
<keyword evidence="10 13" id="KW-0675">Receptor</keyword>
<dbReference type="eggNOG" id="ENOG502SBMX">
    <property type="taxonomic scope" value="Eukaryota"/>
</dbReference>
<evidence type="ECO:0000313" key="14">
    <source>
        <dbReference type="Proteomes" id="UP000007494"/>
    </source>
</evidence>
<evidence type="ECO:0000256" key="11">
    <source>
        <dbReference type="SAM" id="Phobius"/>
    </source>
</evidence>
<keyword evidence="7" id="KW-0653">Protein transport</keyword>
<evidence type="ECO:0000313" key="13">
    <source>
        <dbReference type="EMBL" id="CEL69066.1"/>
    </source>
</evidence>
<comment type="subcellular location">
    <subcellularLocation>
        <location evidence="1">Endoplasmic reticulum membrane</location>
        <topology evidence="1">Multi-pass membrane protein</topology>
    </subcellularLocation>
</comment>
<keyword evidence="14" id="KW-1185">Reference proteome</keyword>
<dbReference type="VEuPathDB" id="ToxoDB:NCLIV_047910"/>
<evidence type="ECO:0000256" key="7">
    <source>
        <dbReference type="ARBA" id="ARBA00022927"/>
    </source>
</evidence>
<dbReference type="OMA" id="HRERSAC"/>
<keyword evidence="9 11" id="KW-0472">Membrane</keyword>
<sequence>MADLVDGRGPSRGTDGDFGSPYQGLPLLYHLSFLHDLLNYSTALLWLLAYVALMLKVQRERNAYGLSFQSLFALVWVEVSNVLLILCLLVYHNKPIHAEFFIVDCSSALISLAAFVYINRYFSSTYESQRDNFGKRFCRLLCGKLCVDKFSWLFLYLVAFIISCPMFFLRRSKYAAPLAVIASNGSFRLFALTALSFWECFNDSVLALALVPQLFMFYNKRPRKVTNLLGTFVALLFFARICAFLYWLTFTWFHTSEPTGRGIHLLTEALNILILLDFLYHYIRAKLAGERDISLPI</sequence>
<reference evidence="12" key="1">
    <citation type="submission" date="2011-02" db="EMBL/GenBank/DDBJ databases">
        <authorList>
            <person name="Aslett M."/>
        </authorList>
    </citation>
    <scope>NUCLEOTIDE SEQUENCE</scope>
    <source>
        <strain evidence="12">Liverpool</strain>
    </source>
</reference>
<dbReference type="GO" id="GO:0046923">
    <property type="term" value="F:ER retention sequence binding"/>
    <property type="evidence" value="ECO:0007669"/>
    <property type="project" value="InterPro"/>
</dbReference>
<evidence type="ECO:0000256" key="2">
    <source>
        <dbReference type="ARBA" id="ARBA00010120"/>
    </source>
</evidence>
<dbReference type="AlphaFoldDB" id="F0VM82"/>
<dbReference type="GO" id="GO:0005789">
    <property type="term" value="C:endoplasmic reticulum membrane"/>
    <property type="evidence" value="ECO:0007669"/>
    <property type="project" value="UniProtKB-SubCell"/>
</dbReference>
<evidence type="ECO:0000313" key="12">
    <source>
        <dbReference type="EMBL" id="CBZ54360.1"/>
    </source>
</evidence>
<reference evidence="13" key="4">
    <citation type="journal article" date="2015" name="PLoS ONE">
        <title>Comprehensive Evaluation of Toxoplasma gondii VEG and Neospora caninum LIV Genomes with Tachyzoite Stage Transcriptome and Proteome Defines Novel Transcript Features.</title>
        <authorList>
            <person name="Ramaprasad A."/>
            <person name="Mourier T."/>
            <person name="Naeem R."/>
            <person name="Malas T.B."/>
            <person name="Moussa E."/>
            <person name="Panigrahi A."/>
            <person name="Vermont S.J."/>
            <person name="Otto T.D."/>
            <person name="Wastling J."/>
            <person name="Pain A."/>
        </authorList>
    </citation>
    <scope>NUCLEOTIDE SEQUENCE</scope>
    <source>
        <strain evidence="13">Liverpool</strain>
    </source>
</reference>
<organism evidence="12 14">
    <name type="scientific">Neospora caninum (strain Liverpool)</name>
    <dbReference type="NCBI Taxonomy" id="572307"/>
    <lineage>
        <taxon>Eukaryota</taxon>
        <taxon>Sar</taxon>
        <taxon>Alveolata</taxon>
        <taxon>Apicomplexa</taxon>
        <taxon>Conoidasida</taxon>
        <taxon>Coccidia</taxon>
        <taxon>Eucoccidiorida</taxon>
        <taxon>Eimeriorina</taxon>
        <taxon>Sarcocystidae</taxon>
        <taxon>Neospora</taxon>
    </lineage>
</organism>
<keyword evidence="3" id="KW-0813">Transport</keyword>
<keyword evidence="5" id="KW-0256">Endoplasmic reticulum</keyword>
<dbReference type="GO" id="GO:0016192">
    <property type="term" value="P:vesicle-mediated transport"/>
    <property type="evidence" value="ECO:0007669"/>
    <property type="project" value="UniProtKB-KW"/>
</dbReference>
<name>F0VM82_NEOCL</name>
<evidence type="ECO:0000256" key="5">
    <source>
        <dbReference type="ARBA" id="ARBA00022824"/>
    </source>
</evidence>
<gene>
    <name evidence="13" type="ORF">BN1204_047910</name>
    <name evidence="12" type="ORF">NCLIV_047910</name>
</gene>
<feature type="transmembrane region" description="Helical" evidence="11">
    <location>
        <begin position="262"/>
        <end position="283"/>
    </location>
</feature>
<reference evidence="14" key="3">
    <citation type="journal article" date="2012" name="PLoS Pathog.">
        <title>Comparative genomics of the apicomplexan parasites Toxoplasma gondii and Neospora caninum: Coccidia differing in host range and transmission strategy.</title>
        <authorList>
            <person name="Reid A.J."/>
            <person name="Vermont S.J."/>
            <person name="Cotton J.A."/>
            <person name="Harris D."/>
            <person name="Hill-Cawthorne G.A."/>
            <person name="Konen-Waisman S."/>
            <person name="Latham S.M."/>
            <person name="Mourier T."/>
            <person name="Norton R."/>
            <person name="Quail M.A."/>
            <person name="Sanders M."/>
            <person name="Shanmugam D."/>
            <person name="Sohal A."/>
            <person name="Wasmuth J.D."/>
            <person name="Brunk B."/>
            <person name="Grigg M.E."/>
            <person name="Howard J.C."/>
            <person name="Parkinson J."/>
            <person name="Roos D.S."/>
            <person name="Trees A.J."/>
            <person name="Berriman M."/>
            <person name="Pain A."/>
            <person name="Wastling J.M."/>
        </authorList>
    </citation>
    <scope>NUCLEOTIDE SEQUENCE [LARGE SCALE GENOMIC DNA]</scope>
    <source>
        <strain evidence="14">Liverpool</strain>
    </source>
</reference>
<comment type="similarity">
    <text evidence="2">Belongs to the ERD2 family.</text>
</comment>
<evidence type="ECO:0000256" key="4">
    <source>
        <dbReference type="ARBA" id="ARBA00022692"/>
    </source>
</evidence>
<dbReference type="EMBL" id="FR823391">
    <property type="protein sequence ID" value="CBZ54360.1"/>
    <property type="molecule type" value="Genomic_DNA"/>
</dbReference>
<evidence type="ECO:0000256" key="8">
    <source>
        <dbReference type="ARBA" id="ARBA00022989"/>
    </source>
</evidence>
<feature type="transmembrane region" description="Helical" evidence="11">
    <location>
        <begin position="150"/>
        <end position="169"/>
    </location>
</feature>
<feature type="transmembrane region" description="Helical" evidence="11">
    <location>
        <begin position="189"/>
        <end position="216"/>
    </location>
</feature>
<evidence type="ECO:0000256" key="1">
    <source>
        <dbReference type="ARBA" id="ARBA00004477"/>
    </source>
</evidence>
<dbReference type="OrthoDB" id="434428at2759"/>
<dbReference type="InterPro" id="IPR000133">
    <property type="entry name" value="ER_ret_rcpt"/>
</dbReference>
<feature type="transmembrane region" description="Helical" evidence="11">
    <location>
        <begin position="67"/>
        <end position="91"/>
    </location>
</feature>
<feature type="transmembrane region" description="Helical" evidence="11">
    <location>
        <begin position="97"/>
        <end position="118"/>
    </location>
</feature>
<dbReference type="EMBL" id="LN714485">
    <property type="protein sequence ID" value="CEL69066.1"/>
    <property type="molecule type" value="Genomic_DNA"/>
</dbReference>
<dbReference type="GO" id="GO:0015031">
    <property type="term" value="P:protein transport"/>
    <property type="evidence" value="ECO:0007669"/>
    <property type="project" value="UniProtKB-KW"/>
</dbReference>
<evidence type="ECO:0000256" key="10">
    <source>
        <dbReference type="ARBA" id="ARBA00023170"/>
    </source>
</evidence>
<proteinExistence type="inferred from homology"/>
<reference evidence="12" key="2">
    <citation type="submission" date="2011-03" db="EMBL/GenBank/DDBJ databases">
        <title>Comparative genomics and transcriptomics of Neospora caninum and Toxoplasma gondii.</title>
        <authorList>
            <person name="Reid A.J."/>
            <person name="Sohal A."/>
            <person name="Harris D."/>
            <person name="Quail M."/>
            <person name="Sanders M."/>
            <person name="Berriman M."/>
            <person name="Wastling J.M."/>
            <person name="Pain A."/>
        </authorList>
    </citation>
    <scope>NUCLEOTIDE SEQUENCE</scope>
    <source>
        <strain evidence="12">Liverpool</strain>
    </source>
</reference>
<dbReference type="Pfam" id="PF00810">
    <property type="entry name" value="ER_lumen_recept"/>
    <property type="match status" value="1"/>
</dbReference>
<keyword evidence="8 11" id="KW-1133">Transmembrane helix</keyword>
<evidence type="ECO:0000256" key="6">
    <source>
        <dbReference type="ARBA" id="ARBA00022892"/>
    </source>
</evidence>
<dbReference type="InParanoid" id="F0VM82"/>
<feature type="transmembrane region" description="Helical" evidence="11">
    <location>
        <begin position="37"/>
        <end position="55"/>
    </location>
</feature>
<feature type="transmembrane region" description="Helical" evidence="11">
    <location>
        <begin position="228"/>
        <end position="250"/>
    </location>
</feature>